<reference evidence="1 2" key="2">
    <citation type="journal article" date="2022" name="Mol. Biol. Evol.">
        <title>Comparative Genomics Reveals Insights into the Divergent Evolution of Astigmatic Mites and Household Pest Adaptations.</title>
        <authorList>
            <person name="Xiong Q."/>
            <person name="Wan A.T."/>
            <person name="Liu X."/>
            <person name="Fung C.S."/>
            <person name="Xiao X."/>
            <person name="Malainual N."/>
            <person name="Hou J."/>
            <person name="Wang L."/>
            <person name="Wang M."/>
            <person name="Yang K.Y."/>
            <person name="Cui Y."/>
            <person name="Leung E.L."/>
            <person name="Nong W."/>
            <person name="Shin S.K."/>
            <person name="Au S.W."/>
            <person name="Jeong K.Y."/>
            <person name="Chew F.T."/>
            <person name="Hui J.H."/>
            <person name="Leung T.F."/>
            <person name="Tungtrongchitr A."/>
            <person name="Zhong N."/>
            <person name="Liu Z."/>
            <person name="Tsui S.K."/>
        </authorList>
    </citation>
    <scope>NUCLEOTIDE SEQUENCE [LARGE SCALE GENOMIC DNA]</scope>
    <source>
        <strain evidence="1">Derp</strain>
    </source>
</reference>
<accession>A0ABQ8JX49</accession>
<name>A0ABQ8JX49_DERPT</name>
<sequence>MDSGFLIELENLKTDSLYSILFNENFYHHDDDVLLLEFESVIKYGSHDDYVDHFFYEYYHQKPI</sequence>
<dbReference type="EMBL" id="NJHN03000008">
    <property type="protein sequence ID" value="KAH9426822.1"/>
    <property type="molecule type" value="Genomic_DNA"/>
</dbReference>
<dbReference type="Proteomes" id="UP000887458">
    <property type="component" value="Unassembled WGS sequence"/>
</dbReference>
<proteinExistence type="predicted"/>
<gene>
    <name evidence="1" type="ORF">DERP_002922</name>
</gene>
<evidence type="ECO:0000313" key="1">
    <source>
        <dbReference type="EMBL" id="KAH9426822.1"/>
    </source>
</evidence>
<comment type="caution">
    <text evidence="1">The sequence shown here is derived from an EMBL/GenBank/DDBJ whole genome shotgun (WGS) entry which is preliminary data.</text>
</comment>
<reference evidence="1 2" key="1">
    <citation type="journal article" date="2018" name="J. Allergy Clin. Immunol.">
        <title>High-quality assembly of Dermatophagoides pteronyssinus genome and transcriptome reveals a wide range of novel allergens.</title>
        <authorList>
            <person name="Liu X.Y."/>
            <person name="Yang K.Y."/>
            <person name="Wang M.Q."/>
            <person name="Kwok J.S."/>
            <person name="Zeng X."/>
            <person name="Yang Z."/>
            <person name="Xiao X.J."/>
            <person name="Lau C.P."/>
            <person name="Li Y."/>
            <person name="Huang Z.M."/>
            <person name="Ba J.G."/>
            <person name="Yim A.K."/>
            <person name="Ouyang C.Y."/>
            <person name="Ngai S.M."/>
            <person name="Chan T.F."/>
            <person name="Leung E.L."/>
            <person name="Liu L."/>
            <person name="Liu Z.G."/>
            <person name="Tsui S.K."/>
        </authorList>
    </citation>
    <scope>NUCLEOTIDE SEQUENCE [LARGE SCALE GENOMIC DNA]</scope>
    <source>
        <strain evidence="1">Derp</strain>
    </source>
</reference>
<evidence type="ECO:0000313" key="2">
    <source>
        <dbReference type="Proteomes" id="UP000887458"/>
    </source>
</evidence>
<organism evidence="1 2">
    <name type="scientific">Dermatophagoides pteronyssinus</name>
    <name type="common">European house dust mite</name>
    <dbReference type="NCBI Taxonomy" id="6956"/>
    <lineage>
        <taxon>Eukaryota</taxon>
        <taxon>Metazoa</taxon>
        <taxon>Ecdysozoa</taxon>
        <taxon>Arthropoda</taxon>
        <taxon>Chelicerata</taxon>
        <taxon>Arachnida</taxon>
        <taxon>Acari</taxon>
        <taxon>Acariformes</taxon>
        <taxon>Sarcoptiformes</taxon>
        <taxon>Astigmata</taxon>
        <taxon>Psoroptidia</taxon>
        <taxon>Analgoidea</taxon>
        <taxon>Pyroglyphidae</taxon>
        <taxon>Dermatophagoidinae</taxon>
        <taxon>Dermatophagoides</taxon>
    </lineage>
</organism>
<protein>
    <submittedName>
        <fullName evidence="1">Uncharacterized protein</fullName>
    </submittedName>
</protein>
<keyword evidence="2" id="KW-1185">Reference proteome</keyword>